<dbReference type="Pfam" id="PF01882">
    <property type="entry name" value="DUF58"/>
    <property type="match status" value="1"/>
</dbReference>
<dbReference type="EMBL" id="FNLC01000002">
    <property type="protein sequence ID" value="SDQ99754.1"/>
    <property type="molecule type" value="Genomic_DNA"/>
</dbReference>
<dbReference type="InterPro" id="IPR002881">
    <property type="entry name" value="DUF58"/>
</dbReference>
<keyword evidence="1" id="KW-0812">Transmembrane</keyword>
<accession>A0A1H1FG02</accession>
<keyword evidence="4" id="KW-1185">Reference proteome</keyword>
<keyword evidence="1" id="KW-0472">Membrane</keyword>
<dbReference type="OrthoDB" id="31512at2157"/>
<evidence type="ECO:0000313" key="4">
    <source>
        <dbReference type="Proteomes" id="UP000198848"/>
    </source>
</evidence>
<proteinExistence type="predicted"/>
<dbReference type="PANTHER" id="PTHR33608">
    <property type="entry name" value="BLL2464 PROTEIN"/>
    <property type="match status" value="1"/>
</dbReference>
<evidence type="ECO:0000256" key="1">
    <source>
        <dbReference type="SAM" id="Phobius"/>
    </source>
</evidence>
<keyword evidence="1" id="KW-1133">Transmembrane helix</keyword>
<dbReference type="PANTHER" id="PTHR33608:SF6">
    <property type="entry name" value="BLL2464 PROTEIN"/>
    <property type="match status" value="1"/>
</dbReference>
<feature type="transmembrane region" description="Helical" evidence="1">
    <location>
        <begin position="7"/>
        <end position="26"/>
    </location>
</feature>
<organism evidence="3 4">
    <name type="scientific">Natronobacterium texcoconense</name>
    <dbReference type="NCBI Taxonomy" id="1095778"/>
    <lineage>
        <taxon>Archaea</taxon>
        <taxon>Methanobacteriati</taxon>
        <taxon>Methanobacteriota</taxon>
        <taxon>Stenosarchaea group</taxon>
        <taxon>Halobacteria</taxon>
        <taxon>Halobacteriales</taxon>
        <taxon>Natrialbaceae</taxon>
        <taxon>Natronobacterium</taxon>
    </lineage>
</organism>
<evidence type="ECO:0000259" key="2">
    <source>
        <dbReference type="Pfam" id="PF01882"/>
    </source>
</evidence>
<dbReference type="AlphaFoldDB" id="A0A1H1FG02"/>
<evidence type="ECO:0000313" key="3">
    <source>
        <dbReference type="EMBL" id="SDQ99754.1"/>
    </source>
</evidence>
<reference evidence="4" key="1">
    <citation type="submission" date="2016-10" db="EMBL/GenBank/DDBJ databases">
        <authorList>
            <person name="Varghese N."/>
            <person name="Submissions S."/>
        </authorList>
    </citation>
    <scope>NUCLEOTIDE SEQUENCE [LARGE SCALE GENOMIC DNA]</scope>
    <source>
        <strain evidence="4">DSM 24767</strain>
    </source>
</reference>
<gene>
    <name evidence="3" type="ORF">SAMN04489842_1950</name>
</gene>
<name>A0A1H1FG02_NATTX</name>
<sequence>MTLRRTVRWNVPLVAGLFAAGVGVFFEEPTTLLLAVPAFVFAAYGHLAPKSGTTLEIERTVSADHPAHGETVEVTTTVRNAGRRPVFDLRVVDGVPRLLSVEDGSARHTAVLGPDEETTFSYTVVATHGVHRFEPASVLVRDLAGGTEVADSLETETVLACQPTVRTLPTDRAMRRRHGSSTPIETDDGLEFAAVREYRRGDPVNRIDWNRYARSGTLSTVRFRDERSRSIVLCLDARTQSYHAAGSDEPHAVACEVAAARAVIDAIEKRDEPIGAAVLGPKFEWIPPGSAHHVATVRRALELETDGIVPVDPPSSNRRSEAAPFDEQVRTVGGRLARKADVVLFSPLLDDDPIDATRTLESAGCSVAVLSPDVTTDRSLGTELARLQRDNRIGSLRRSGTDVIDWRPDRSLEMAIQRGIRP</sequence>
<protein>
    <submittedName>
        <fullName evidence="3">Conserved repeat domain-containing protein</fullName>
    </submittedName>
</protein>
<dbReference type="Proteomes" id="UP000198848">
    <property type="component" value="Unassembled WGS sequence"/>
</dbReference>
<dbReference type="STRING" id="1095778.SAMN04489842_1950"/>
<feature type="domain" description="DUF58" evidence="2">
    <location>
        <begin position="195"/>
        <end position="375"/>
    </location>
</feature>
<dbReference type="RefSeq" id="WP_090380902.1">
    <property type="nucleotide sequence ID" value="NZ_FNLC01000002.1"/>
</dbReference>